<evidence type="ECO:0000313" key="3">
    <source>
        <dbReference type="EnsemblProtists" id="EOD09498"/>
    </source>
</evidence>
<evidence type="ECO:0008006" key="5">
    <source>
        <dbReference type="Google" id="ProtNLM"/>
    </source>
</evidence>
<dbReference type="EnsemblProtists" id="EOD09498">
    <property type="protein sequence ID" value="EOD09498"/>
    <property type="gene ID" value="EMIHUDRAFT_432883"/>
</dbReference>
<dbReference type="OMA" id="MDDWITH"/>
<dbReference type="KEGG" id="ehx:EMIHUDRAFT_432883"/>
<dbReference type="HOGENOM" id="CLU_630809_0_0_1"/>
<organism evidence="3 4">
    <name type="scientific">Emiliania huxleyi (strain CCMP1516)</name>
    <dbReference type="NCBI Taxonomy" id="280463"/>
    <lineage>
        <taxon>Eukaryota</taxon>
        <taxon>Haptista</taxon>
        <taxon>Haptophyta</taxon>
        <taxon>Prymnesiophyceae</taxon>
        <taxon>Isochrysidales</taxon>
        <taxon>Noelaerhabdaceae</taxon>
        <taxon>Emiliania</taxon>
    </lineage>
</organism>
<keyword evidence="4" id="KW-1185">Reference proteome</keyword>
<keyword evidence="2" id="KW-0732">Signal</keyword>
<dbReference type="RefSeq" id="XP_005761927.1">
    <property type="nucleotide sequence ID" value="XM_005761870.1"/>
</dbReference>
<dbReference type="Proteomes" id="UP000013827">
    <property type="component" value="Unassembled WGS sequence"/>
</dbReference>
<reference evidence="4" key="1">
    <citation type="journal article" date="2013" name="Nature">
        <title>Pan genome of the phytoplankton Emiliania underpins its global distribution.</title>
        <authorList>
            <person name="Read B.A."/>
            <person name="Kegel J."/>
            <person name="Klute M.J."/>
            <person name="Kuo A."/>
            <person name="Lefebvre S.C."/>
            <person name="Maumus F."/>
            <person name="Mayer C."/>
            <person name="Miller J."/>
            <person name="Monier A."/>
            <person name="Salamov A."/>
            <person name="Young J."/>
            <person name="Aguilar M."/>
            <person name="Claverie J.M."/>
            <person name="Frickenhaus S."/>
            <person name="Gonzalez K."/>
            <person name="Herman E.K."/>
            <person name="Lin Y.C."/>
            <person name="Napier J."/>
            <person name="Ogata H."/>
            <person name="Sarno A.F."/>
            <person name="Shmutz J."/>
            <person name="Schroeder D."/>
            <person name="de Vargas C."/>
            <person name="Verret F."/>
            <person name="von Dassow P."/>
            <person name="Valentin K."/>
            <person name="Van de Peer Y."/>
            <person name="Wheeler G."/>
            <person name="Dacks J.B."/>
            <person name="Delwiche C.F."/>
            <person name="Dyhrman S.T."/>
            <person name="Glockner G."/>
            <person name="John U."/>
            <person name="Richards T."/>
            <person name="Worden A.Z."/>
            <person name="Zhang X."/>
            <person name="Grigoriev I.V."/>
            <person name="Allen A.E."/>
            <person name="Bidle K."/>
            <person name="Borodovsky M."/>
            <person name="Bowler C."/>
            <person name="Brownlee C."/>
            <person name="Cock J.M."/>
            <person name="Elias M."/>
            <person name="Gladyshev V.N."/>
            <person name="Groth M."/>
            <person name="Guda C."/>
            <person name="Hadaegh A."/>
            <person name="Iglesias-Rodriguez M.D."/>
            <person name="Jenkins J."/>
            <person name="Jones B.M."/>
            <person name="Lawson T."/>
            <person name="Leese F."/>
            <person name="Lindquist E."/>
            <person name="Lobanov A."/>
            <person name="Lomsadze A."/>
            <person name="Malik S.B."/>
            <person name="Marsh M.E."/>
            <person name="Mackinder L."/>
            <person name="Mock T."/>
            <person name="Mueller-Roeber B."/>
            <person name="Pagarete A."/>
            <person name="Parker M."/>
            <person name="Probert I."/>
            <person name="Quesneville H."/>
            <person name="Raines C."/>
            <person name="Rensing S.A."/>
            <person name="Riano-Pachon D.M."/>
            <person name="Richier S."/>
            <person name="Rokitta S."/>
            <person name="Shiraiwa Y."/>
            <person name="Soanes D.M."/>
            <person name="van der Giezen M."/>
            <person name="Wahlund T.M."/>
            <person name="Williams B."/>
            <person name="Wilson W."/>
            <person name="Wolfe G."/>
            <person name="Wurch L.L."/>
        </authorList>
    </citation>
    <scope>NUCLEOTIDE SEQUENCE</scope>
</reference>
<evidence type="ECO:0000256" key="1">
    <source>
        <dbReference type="SAM" id="MobiDB-lite"/>
    </source>
</evidence>
<protein>
    <recommendedName>
        <fullName evidence="5">Hexosyltransferase</fullName>
    </recommendedName>
</protein>
<feature type="chain" id="PRO_5044291028" description="Hexosyltransferase" evidence="2">
    <location>
        <begin position="25"/>
        <end position="435"/>
    </location>
</feature>
<evidence type="ECO:0000313" key="4">
    <source>
        <dbReference type="Proteomes" id="UP000013827"/>
    </source>
</evidence>
<feature type="region of interest" description="Disordered" evidence="1">
    <location>
        <begin position="31"/>
        <end position="74"/>
    </location>
</feature>
<reference evidence="3" key="2">
    <citation type="submission" date="2024-10" db="UniProtKB">
        <authorList>
            <consortium name="EnsemblProtists"/>
        </authorList>
    </citation>
    <scope>IDENTIFICATION</scope>
</reference>
<sequence>MHVSLRRFILGVAALLIAAAAVQRFSLLAATPPSVTPRPTPGSSRPPSGHGRRRWQPIASPPPPKAGAPQAEGTAAECAKMRLEHLVVVGVAWGTLSAAKQMRWTRLGCDMLLQSPFEADVAATGAVSEVFLQRYRSNHRTALAGREAARRIPRPTNRSAIVVAVAASAANRGLWRVRRAAASHRAGWTTSLSSASSSPRSFGPSAGPLPRHRLSAAAWRLRRQLELRVYIAYDVGDAFFDSRATEAAARVWLEARLVAPLRAAGIATRHALLRFPNPLRKPGPVFNFMMAAAAEDGAEYLYRVNDDTEFVDPWVEPAIRSLRSYSPPNVGVVGPVCAEGNAKILTHDLVHRHHLSIFEFYYPPVLSDWWMDDWITHVYGTRRFTKGPFSVRHHTGAHGQRYAVDNAHKAALRGELQRGRQRIEAWVRSSAAVGR</sequence>
<dbReference type="GeneID" id="17255680"/>
<accession>A0A0D3IE13</accession>
<dbReference type="eggNOG" id="ENOG502S0KP">
    <property type="taxonomic scope" value="Eukaryota"/>
</dbReference>
<feature type="signal peptide" evidence="2">
    <location>
        <begin position="1"/>
        <end position="24"/>
    </location>
</feature>
<evidence type="ECO:0000256" key="2">
    <source>
        <dbReference type="SAM" id="SignalP"/>
    </source>
</evidence>
<dbReference type="AlphaFoldDB" id="A0A0D3IE13"/>
<proteinExistence type="predicted"/>
<name>A0A0D3IE13_EMIH1</name>
<dbReference type="PaxDb" id="2903-EOD09498"/>